<gene>
    <name evidence="1" type="ORF">UFOPK2252_00659</name>
</gene>
<name>A0A6J6L6P8_9ZZZZ</name>
<dbReference type="AlphaFoldDB" id="A0A6J6L6P8"/>
<sequence>MSEDTITASKKRSTPVATPLVTAEQTSKYLQFNFLSNLGTTMNASDLYKLVVETQEDVLTVTP</sequence>
<accession>A0A6J6L6P8</accession>
<evidence type="ECO:0000313" key="1">
    <source>
        <dbReference type="EMBL" id="CAB4656443.1"/>
    </source>
</evidence>
<organism evidence="1">
    <name type="scientific">freshwater metagenome</name>
    <dbReference type="NCBI Taxonomy" id="449393"/>
    <lineage>
        <taxon>unclassified sequences</taxon>
        <taxon>metagenomes</taxon>
        <taxon>ecological metagenomes</taxon>
    </lineage>
</organism>
<protein>
    <submittedName>
        <fullName evidence="1">Unannotated protein</fullName>
    </submittedName>
</protein>
<dbReference type="EMBL" id="CAEZWN010000055">
    <property type="protein sequence ID" value="CAB4656443.1"/>
    <property type="molecule type" value="Genomic_DNA"/>
</dbReference>
<reference evidence="1" key="1">
    <citation type="submission" date="2020-05" db="EMBL/GenBank/DDBJ databases">
        <authorList>
            <person name="Chiriac C."/>
            <person name="Salcher M."/>
            <person name="Ghai R."/>
            <person name="Kavagutti S V."/>
        </authorList>
    </citation>
    <scope>NUCLEOTIDE SEQUENCE</scope>
</reference>
<proteinExistence type="predicted"/>